<evidence type="ECO:0000256" key="2">
    <source>
        <dbReference type="ARBA" id="ARBA00001947"/>
    </source>
</evidence>
<keyword evidence="9" id="KW-0677">Repeat</keyword>
<keyword evidence="7" id="KW-0808">Transferase</keyword>
<comment type="caution">
    <text evidence="17">The sequence shown here is derived from an EMBL/GenBank/DDBJ whole genome shotgun (WGS) entry which is preliminary data.</text>
</comment>
<dbReference type="PROSITE" id="PS50089">
    <property type="entry name" value="ZF_RING_2"/>
    <property type="match status" value="1"/>
</dbReference>
<dbReference type="InterPro" id="IPR036397">
    <property type="entry name" value="RNaseH_sf"/>
</dbReference>
<evidence type="ECO:0000256" key="9">
    <source>
        <dbReference type="ARBA" id="ARBA00022737"/>
    </source>
</evidence>
<sequence length="578" mass="65444">MATTTTTTTRAASDDDLHSLLSEQRRELMAAQTLESDLDLAFRLQLQEAVNASLSLPPSSSTSPPTSQTQSSPSVIVIPDQNDAVQASLSSLQSEEISKIEQELNDRKQSELEMRRMREDLDRRMHDQKVAREILRIPDDEWLEWGDNFEKPFGEGSSKSVENDSSIFKLYFKGLVSEEMVRDQKVILAGIGVAICDPVDNLVFEIRKPLIGNGMSRQAAEAKALIEGLNAALALELKRIVVSCDYYPLYQFVIGRWPPKQRKIATLVNQVSLLQRKFTYCNPTLVARNDVKYAFKLARDAIVSQVTIPAESSCGETLQETCVICLEDTDAEHIFSVDGCGHRYCFSCMKQHVEVKLLHGLVPKCPHEGCKSELSVDSCGKFLTSKLIETMNQRIKEASIPVTEQIYCPYPKCSALMSKNEISEFAENAFGGSGRSGARKCLKCHGLFCINCKVPWHSSMTCTIYKMLHPNPPAEDVKLKSLATRNLWRQCVKCNHMIELSEGCYHMTCRCGYEFCYNCGAEWKEKKATCHCPLWDEDNILYDDDRDFDEEEEDDDFELDEDDEYNAYESESDSDYFF</sequence>
<keyword evidence="10 13" id="KW-0863">Zinc-finger</keyword>
<comment type="similarity">
    <text evidence="5">Belongs to the RBR family. Ariadne subfamily.</text>
</comment>
<dbReference type="Gene3D" id="1.20.120.1750">
    <property type="match status" value="1"/>
</dbReference>
<dbReference type="CDD" id="cd22582">
    <property type="entry name" value="BRcat_RBR_unk"/>
    <property type="match status" value="1"/>
</dbReference>
<dbReference type="InterPro" id="IPR002867">
    <property type="entry name" value="IBR_dom"/>
</dbReference>
<evidence type="ECO:0000313" key="17">
    <source>
        <dbReference type="EMBL" id="KAJ9178172.1"/>
    </source>
</evidence>
<dbReference type="Proteomes" id="UP001174677">
    <property type="component" value="Chromosome 6"/>
</dbReference>
<dbReference type="SUPFAM" id="SSF57850">
    <property type="entry name" value="RING/U-box"/>
    <property type="match status" value="2"/>
</dbReference>
<dbReference type="Gene3D" id="3.30.420.10">
    <property type="entry name" value="Ribonuclease H-like superfamily/Ribonuclease H"/>
    <property type="match status" value="1"/>
</dbReference>
<evidence type="ECO:0000256" key="1">
    <source>
        <dbReference type="ARBA" id="ARBA00001798"/>
    </source>
</evidence>
<keyword evidence="11" id="KW-0833">Ubl conjugation pathway</keyword>
<evidence type="ECO:0000256" key="8">
    <source>
        <dbReference type="ARBA" id="ARBA00022723"/>
    </source>
</evidence>
<evidence type="ECO:0000256" key="11">
    <source>
        <dbReference type="ARBA" id="ARBA00022786"/>
    </source>
</evidence>
<dbReference type="PANTHER" id="PTHR11685">
    <property type="entry name" value="RBR FAMILY RING FINGER AND IBR DOMAIN-CONTAINING"/>
    <property type="match status" value="1"/>
</dbReference>
<dbReference type="SMART" id="SM00647">
    <property type="entry name" value="IBR"/>
    <property type="match status" value="2"/>
</dbReference>
<feature type="region of interest" description="Disordered" evidence="14">
    <location>
        <begin position="54"/>
        <end position="73"/>
    </location>
</feature>
<evidence type="ECO:0000259" key="15">
    <source>
        <dbReference type="PROSITE" id="PS50089"/>
    </source>
</evidence>
<dbReference type="EC" id="2.3.2.31" evidence="6"/>
<comment type="function">
    <text evidence="3">Might act as an E3 ubiquitin-protein ligase, or as part of E3 complex, which accepts ubiquitin from specific E2 ubiquitin-conjugating enzymes and then transfers it to substrates.</text>
</comment>
<dbReference type="InterPro" id="IPR002156">
    <property type="entry name" value="RNaseH_domain"/>
</dbReference>
<evidence type="ECO:0000256" key="5">
    <source>
        <dbReference type="ARBA" id="ARBA00005884"/>
    </source>
</evidence>
<keyword evidence="12" id="KW-0862">Zinc</keyword>
<dbReference type="CDD" id="cd22584">
    <property type="entry name" value="Rcat_RBR_unk"/>
    <property type="match status" value="1"/>
</dbReference>
<accession>A0ABQ9MCY2</accession>
<dbReference type="Pfam" id="PF13456">
    <property type="entry name" value="RVT_3"/>
    <property type="match status" value="1"/>
</dbReference>
<dbReference type="InterPro" id="IPR031127">
    <property type="entry name" value="E3_UB_ligase_RBR"/>
</dbReference>
<evidence type="ECO:0000313" key="18">
    <source>
        <dbReference type="Proteomes" id="UP001174677"/>
    </source>
</evidence>
<feature type="domain" description="RING-type" evidence="16">
    <location>
        <begin position="318"/>
        <end position="536"/>
    </location>
</feature>
<evidence type="ECO:0000256" key="12">
    <source>
        <dbReference type="ARBA" id="ARBA00022833"/>
    </source>
</evidence>
<dbReference type="PROSITE" id="PS00518">
    <property type="entry name" value="ZF_RING_1"/>
    <property type="match status" value="1"/>
</dbReference>
<dbReference type="InterPro" id="IPR044066">
    <property type="entry name" value="TRIAD_supradom"/>
</dbReference>
<gene>
    <name evidence="17" type="ORF">P3X46_010078</name>
</gene>
<dbReference type="InterPro" id="IPR001841">
    <property type="entry name" value="Znf_RING"/>
</dbReference>
<keyword evidence="18" id="KW-1185">Reference proteome</keyword>
<feature type="domain" description="RING-type" evidence="15">
    <location>
        <begin position="322"/>
        <end position="366"/>
    </location>
</feature>
<comment type="catalytic activity">
    <reaction evidence="1">
        <text>[E2 ubiquitin-conjugating enzyme]-S-ubiquitinyl-L-cysteine + [acceptor protein]-L-lysine = [E2 ubiquitin-conjugating enzyme]-L-cysteine + [acceptor protein]-N(6)-ubiquitinyl-L-lysine.</text>
        <dbReference type="EC" id="2.3.2.31"/>
    </reaction>
</comment>
<evidence type="ECO:0000256" key="6">
    <source>
        <dbReference type="ARBA" id="ARBA00012251"/>
    </source>
</evidence>
<proteinExistence type="inferred from homology"/>
<dbReference type="InterPro" id="IPR017907">
    <property type="entry name" value="Znf_RING_CS"/>
</dbReference>
<evidence type="ECO:0000256" key="7">
    <source>
        <dbReference type="ARBA" id="ARBA00022679"/>
    </source>
</evidence>
<dbReference type="Pfam" id="PF00097">
    <property type="entry name" value="zf-C3HC4"/>
    <property type="match status" value="1"/>
</dbReference>
<dbReference type="PROSITE" id="PS51873">
    <property type="entry name" value="TRIAD"/>
    <property type="match status" value="1"/>
</dbReference>
<dbReference type="InterPro" id="IPR013083">
    <property type="entry name" value="Znf_RING/FYVE/PHD"/>
</dbReference>
<dbReference type="InterPro" id="IPR018957">
    <property type="entry name" value="Znf_C3HC4_RING-type"/>
</dbReference>
<keyword evidence="8" id="KW-0479">Metal-binding</keyword>
<evidence type="ECO:0000256" key="10">
    <source>
        <dbReference type="ARBA" id="ARBA00022771"/>
    </source>
</evidence>
<evidence type="ECO:0000259" key="16">
    <source>
        <dbReference type="PROSITE" id="PS51873"/>
    </source>
</evidence>
<reference evidence="17" key="1">
    <citation type="journal article" date="2023" name="Plant Biotechnol. J.">
        <title>Chromosome-level wild Hevea brasiliensis genome provides new tools for genomic-assisted breeding and valuable loci to elevate rubber yield.</title>
        <authorList>
            <person name="Cheng H."/>
            <person name="Song X."/>
            <person name="Hu Y."/>
            <person name="Wu T."/>
            <person name="Yang Q."/>
            <person name="An Z."/>
            <person name="Feng S."/>
            <person name="Deng Z."/>
            <person name="Wu W."/>
            <person name="Zeng X."/>
            <person name="Tu M."/>
            <person name="Wang X."/>
            <person name="Huang H."/>
        </authorList>
    </citation>
    <scope>NUCLEOTIDE SEQUENCE</scope>
    <source>
        <strain evidence="17">MT/VB/25A 57/8</strain>
    </source>
</reference>
<comment type="cofactor">
    <cofactor evidence="2">
        <name>Zn(2+)</name>
        <dbReference type="ChEBI" id="CHEBI:29105"/>
    </cofactor>
</comment>
<protein>
    <recommendedName>
        <fullName evidence="6">RBR-type E3 ubiquitin transferase</fullName>
        <ecNumber evidence="6">2.3.2.31</ecNumber>
    </recommendedName>
</protein>
<evidence type="ECO:0000256" key="13">
    <source>
        <dbReference type="PROSITE-ProRule" id="PRU00175"/>
    </source>
</evidence>
<dbReference type="Gene3D" id="3.30.40.10">
    <property type="entry name" value="Zinc/RING finger domain, C3HC4 (zinc finger)"/>
    <property type="match status" value="1"/>
</dbReference>
<evidence type="ECO:0000256" key="14">
    <source>
        <dbReference type="SAM" id="MobiDB-lite"/>
    </source>
</evidence>
<name>A0ABQ9MCY2_HEVBR</name>
<evidence type="ECO:0000256" key="3">
    <source>
        <dbReference type="ARBA" id="ARBA00003976"/>
    </source>
</evidence>
<dbReference type="EMBL" id="JARPOI010000006">
    <property type="protein sequence ID" value="KAJ9178172.1"/>
    <property type="molecule type" value="Genomic_DNA"/>
</dbReference>
<dbReference type="Pfam" id="PF01485">
    <property type="entry name" value="IBR"/>
    <property type="match status" value="2"/>
</dbReference>
<organism evidence="17 18">
    <name type="scientific">Hevea brasiliensis</name>
    <name type="common">Para rubber tree</name>
    <name type="synonym">Siphonia brasiliensis</name>
    <dbReference type="NCBI Taxonomy" id="3981"/>
    <lineage>
        <taxon>Eukaryota</taxon>
        <taxon>Viridiplantae</taxon>
        <taxon>Streptophyta</taxon>
        <taxon>Embryophyta</taxon>
        <taxon>Tracheophyta</taxon>
        <taxon>Spermatophyta</taxon>
        <taxon>Magnoliopsida</taxon>
        <taxon>eudicotyledons</taxon>
        <taxon>Gunneridae</taxon>
        <taxon>Pentapetalae</taxon>
        <taxon>rosids</taxon>
        <taxon>fabids</taxon>
        <taxon>Malpighiales</taxon>
        <taxon>Euphorbiaceae</taxon>
        <taxon>Crotonoideae</taxon>
        <taxon>Micrandreae</taxon>
        <taxon>Hevea</taxon>
    </lineage>
</organism>
<evidence type="ECO:0000256" key="4">
    <source>
        <dbReference type="ARBA" id="ARBA00004906"/>
    </source>
</evidence>
<comment type="pathway">
    <text evidence="4">Protein modification; protein ubiquitination.</text>
</comment>